<evidence type="ECO:0000313" key="3">
    <source>
        <dbReference type="Proteomes" id="UP000317893"/>
    </source>
</evidence>
<reference evidence="2 3" key="1">
    <citation type="submission" date="2019-06" db="EMBL/GenBank/DDBJ databases">
        <title>Sequencing the genomes of 1000 actinobacteria strains.</title>
        <authorList>
            <person name="Klenk H.-P."/>
        </authorList>
    </citation>
    <scope>NUCLEOTIDE SEQUENCE [LARGE SCALE GENOMIC DNA]</scope>
    <source>
        <strain evidence="2 3">DSM 18607</strain>
    </source>
</reference>
<dbReference type="Proteomes" id="UP000317893">
    <property type="component" value="Unassembled WGS sequence"/>
</dbReference>
<evidence type="ECO:0000256" key="1">
    <source>
        <dbReference type="SAM" id="SignalP"/>
    </source>
</evidence>
<dbReference type="RefSeq" id="WP_141849082.1">
    <property type="nucleotide sequence ID" value="NZ_BAAAPR010000007.1"/>
</dbReference>
<organism evidence="2 3">
    <name type="scientific">Lapillicoccus jejuensis</name>
    <dbReference type="NCBI Taxonomy" id="402171"/>
    <lineage>
        <taxon>Bacteria</taxon>
        <taxon>Bacillati</taxon>
        <taxon>Actinomycetota</taxon>
        <taxon>Actinomycetes</taxon>
        <taxon>Micrococcales</taxon>
        <taxon>Intrasporangiaceae</taxon>
        <taxon>Lapillicoccus</taxon>
    </lineage>
</organism>
<sequence>MSTASSLRRVAVSVLALGAALLSGGVAPVGAATTPTPSIPGQVLISGGKVTSTCDAYGRITSRTFTAAYDATRLTAPVYAGVGEGTYDPVTGFSTFSAGPTTTTLLRQGAQAQLTDTITSPRPVSPSSTVDFFSVNVYDQFSQQSRTVMSVFAVRQCGEVDAPASPTVTASAPRCDGTVDVTIDATGTADAWTPRLRLGDRTVTEPVVHPGEVVTRTVDAANLRAARLDVTFETPSVFAGYPQVSHGTTAGVSVPTCTASTRGAIVPITPARVLDTRAGTGAPRSAVAANGRVVVAAPPVVPAGATAVALNLTVTQPQAAGYLQAWSSLAGPGTASVLNFGAGQTIARSVIVPLDTLRHFAVANVSPGTAQLVADVTGYAVGDGAPGAGDLVPLEATRLLDTRTAGARVPVAPGATVHVPVVGRAGIGAASTVALQVTAVGGTSSGYLTTWSGTGTRPATSSVNYLPGQVVGALAPTAVAADGTVAVTNTSPGTVHLLVDVEGWWRGGSDVTTGGLRTVTPQRLLDTRTTGGVLVPGASLDVDVLSNVPAGGHLHGVSAVLINLTATRPTSSGYLRAQPQGTPAAPSSTLNFEAGRTVANQALVGVSDSGRITVTNGSFGATEVLVDLVAYITR</sequence>
<feature type="chain" id="PRO_5022138095" evidence="1">
    <location>
        <begin position="32"/>
        <end position="634"/>
    </location>
</feature>
<gene>
    <name evidence="2" type="ORF">FB458_2874</name>
</gene>
<dbReference type="EMBL" id="VFMN01000001">
    <property type="protein sequence ID" value="TQJ09760.1"/>
    <property type="molecule type" value="Genomic_DNA"/>
</dbReference>
<keyword evidence="3" id="KW-1185">Reference proteome</keyword>
<feature type="signal peptide" evidence="1">
    <location>
        <begin position="1"/>
        <end position="31"/>
    </location>
</feature>
<comment type="caution">
    <text evidence="2">The sequence shown here is derived from an EMBL/GenBank/DDBJ whole genome shotgun (WGS) entry which is preliminary data.</text>
</comment>
<evidence type="ECO:0000313" key="2">
    <source>
        <dbReference type="EMBL" id="TQJ09760.1"/>
    </source>
</evidence>
<dbReference type="OrthoDB" id="4855196at2"/>
<keyword evidence="1" id="KW-0732">Signal</keyword>
<accession>A0A542E347</accession>
<dbReference type="AlphaFoldDB" id="A0A542E347"/>
<protein>
    <submittedName>
        <fullName evidence="2">Uncharacterized protein</fullName>
    </submittedName>
</protein>
<proteinExistence type="predicted"/>
<name>A0A542E347_9MICO</name>